<evidence type="ECO:0000259" key="3">
    <source>
        <dbReference type="SMART" id="SM00062"/>
    </source>
</evidence>
<dbReference type="InterPro" id="IPR050197">
    <property type="entry name" value="Aldolase_class_II_sugar_metab"/>
</dbReference>
<dbReference type="Gene3D" id="3.40.225.10">
    <property type="entry name" value="Class II aldolase/adducin N-terminal domain"/>
    <property type="match status" value="1"/>
</dbReference>
<keyword evidence="6" id="KW-1185">Reference proteome</keyword>
<comment type="caution">
    <text evidence="5">The sequence shown here is derived from an EMBL/GenBank/DDBJ whole genome shotgun (WGS) entry which is preliminary data.</text>
</comment>
<sequence length="352" mass="37271">MTPTNSSLGHLDAGRISKLDRDWSHVGGDRPSKEVFLHRAFYETRPGTGAVVHLHSTHATALSCLVAQDPEDCVPPLTPYVVMRVGRVPLLDYVPPGDPAMGDLIRARGGRNAAVLLANHGPVVAGRDLLSAVHAAEELEETTRLAILLRGLPVRLLSPGQITNLPVTLVPLTSSAHIIRTANDGLWDLSFTPVDDARRAVVDFGTAFHVGESSYLVHDGSPFRVADALHRPGVTIIGVEGTATLRSCEKVAGGASIIRATTLAEAQDAFVSGQGDALALGRLAIEDLVRRLPGTRVTKGNFHVAETAVCVPKGQPDALAAASELVRRMKAEGTVDASFHRHGMKSAVIPAD</sequence>
<dbReference type="GO" id="GO:0019323">
    <property type="term" value="P:pentose catabolic process"/>
    <property type="evidence" value="ECO:0007669"/>
    <property type="project" value="TreeGrafter"/>
</dbReference>
<dbReference type="AlphaFoldDB" id="A0A9W6FAV5"/>
<evidence type="ECO:0000313" key="6">
    <source>
        <dbReference type="Proteomes" id="UP001165080"/>
    </source>
</evidence>
<accession>A0A9W6FAV5</accession>
<evidence type="ECO:0000259" key="4">
    <source>
        <dbReference type="SMART" id="SM01007"/>
    </source>
</evidence>
<dbReference type="Pfam" id="PF00497">
    <property type="entry name" value="SBP_bac_3"/>
    <property type="match status" value="1"/>
</dbReference>
<dbReference type="InterPro" id="IPR001303">
    <property type="entry name" value="Aldolase_II/adducin_N"/>
</dbReference>
<dbReference type="SMART" id="SM01007">
    <property type="entry name" value="Aldolase_II"/>
    <property type="match status" value="1"/>
</dbReference>
<protein>
    <recommendedName>
        <fullName evidence="7">Aldolase</fullName>
    </recommendedName>
</protein>
<dbReference type="Gene3D" id="3.40.190.10">
    <property type="entry name" value="Periplasmic binding protein-like II"/>
    <property type="match status" value="2"/>
</dbReference>
<dbReference type="Proteomes" id="UP001165080">
    <property type="component" value="Unassembled WGS sequence"/>
</dbReference>
<evidence type="ECO:0000313" key="5">
    <source>
        <dbReference type="EMBL" id="GLC62832.1"/>
    </source>
</evidence>
<gene>
    <name evidence="5" type="primary">PLESTB003993</name>
    <name evidence="5" type="ORF">PLESTB_001948900</name>
</gene>
<evidence type="ECO:0000256" key="2">
    <source>
        <dbReference type="ARBA" id="ARBA00023239"/>
    </source>
</evidence>
<dbReference type="SMART" id="SM00062">
    <property type="entry name" value="PBPb"/>
    <property type="match status" value="1"/>
</dbReference>
<evidence type="ECO:0000256" key="1">
    <source>
        <dbReference type="ARBA" id="ARBA00022723"/>
    </source>
</evidence>
<feature type="domain" description="Solute-binding protein family 3/N-terminal" evidence="3">
    <location>
        <begin position="144"/>
        <end position="345"/>
    </location>
</feature>
<dbReference type="PANTHER" id="PTHR22789:SF0">
    <property type="entry name" value="3-OXO-TETRONATE 4-PHOSPHATE DECARBOXYLASE-RELATED"/>
    <property type="match status" value="1"/>
</dbReference>
<dbReference type="GO" id="GO:0046872">
    <property type="term" value="F:metal ion binding"/>
    <property type="evidence" value="ECO:0007669"/>
    <property type="project" value="UniProtKB-KW"/>
</dbReference>
<feature type="domain" description="Class II aldolase/adducin N-terminal" evidence="4">
    <location>
        <begin position="1"/>
        <end position="147"/>
    </location>
</feature>
<dbReference type="GO" id="GO:0005829">
    <property type="term" value="C:cytosol"/>
    <property type="evidence" value="ECO:0007669"/>
    <property type="project" value="TreeGrafter"/>
</dbReference>
<dbReference type="SUPFAM" id="SSF53850">
    <property type="entry name" value="Periplasmic binding protein-like II"/>
    <property type="match status" value="1"/>
</dbReference>
<organism evidence="5 6">
    <name type="scientific">Pleodorina starrii</name>
    <dbReference type="NCBI Taxonomy" id="330485"/>
    <lineage>
        <taxon>Eukaryota</taxon>
        <taxon>Viridiplantae</taxon>
        <taxon>Chlorophyta</taxon>
        <taxon>core chlorophytes</taxon>
        <taxon>Chlorophyceae</taxon>
        <taxon>CS clade</taxon>
        <taxon>Chlamydomonadales</taxon>
        <taxon>Volvocaceae</taxon>
        <taxon>Pleodorina</taxon>
    </lineage>
</organism>
<dbReference type="InterPro" id="IPR001638">
    <property type="entry name" value="Solute-binding_3/MltF_N"/>
</dbReference>
<reference evidence="5 6" key="1">
    <citation type="journal article" date="2023" name="Commun. Biol.">
        <title>Reorganization of the ancestral sex-determining regions during the evolution of trioecy in Pleodorina starrii.</title>
        <authorList>
            <person name="Takahashi K."/>
            <person name="Suzuki S."/>
            <person name="Kawai-Toyooka H."/>
            <person name="Yamamoto K."/>
            <person name="Hamaji T."/>
            <person name="Ootsuki R."/>
            <person name="Yamaguchi H."/>
            <person name="Kawachi M."/>
            <person name="Higashiyama T."/>
            <person name="Nozaki H."/>
        </authorList>
    </citation>
    <scope>NUCLEOTIDE SEQUENCE [LARGE SCALE GENOMIC DNA]</scope>
    <source>
        <strain evidence="5 6">NIES-4479</strain>
    </source>
</reference>
<dbReference type="GO" id="GO:0016832">
    <property type="term" value="F:aldehyde-lyase activity"/>
    <property type="evidence" value="ECO:0007669"/>
    <property type="project" value="TreeGrafter"/>
</dbReference>
<dbReference type="InterPro" id="IPR036409">
    <property type="entry name" value="Aldolase_II/adducin_N_sf"/>
</dbReference>
<keyword evidence="2" id="KW-0456">Lyase</keyword>
<dbReference type="SUPFAM" id="SSF53639">
    <property type="entry name" value="AraD/HMP-PK domain-like"/>
    <property type="match status" value="1"/>
</dbReference>
<evidence type="ECO:0008006" key="7">
    <source>
        <dbReference type="Google" id="ProtNLM"/>
    </source>
</evidence>
<dbReference type="EMBL" id="BRXU01000073">
    <property type="protein sequence ID" value="GLC62832.1"/>
    <property type="molecule type" value="Genomic_DNA"/>
</dbReference>
<dbReference type="PANTHER" id="PTHR22789">
    <property type="entry name" value="FUCULOSE PHOSPHATE ALDOLASE"/>
    <property type="match status" value="1"/>
</dbReference>
<dbReference type="Pfam" id="PF00596">
    <property type="entry name" value="Aldolase_II"/>
    <property type="match status" value="1"/>
</dbReference>
<name>A0A9W6FAV5_9CHLO</name>
<proteinExistence type="predicted"/>
<keyword evidence="1" id="KW-0479">Metal-binding</keyword>